<dbReference type="EMBL" id="VIEB01001052">
    <property type="protein sequence ID" value="TQD76108.1"/>
    <property type="molecule type" value="Genomic_DNA"/>
</dbReference>
<feature type="compositionally biased region" description="Polar residues" evidence="1">
    <location>
        <begin position="187"/>
        <end position="203"/>
    </location>
</feature>
<reference evidence="2 3" key="1">
    <citation type="journal article" date="2019" name="G3 (Bethesda)">
        <title>Sequencing of a Wild Apple (Malus baccata) Genome Unravels the Differences Between Cultivated and Wild Apple Species Regarding Disease Resistance and Cold Tolerance.</title>
        <authorList>
            <person name="Chen X."/>
        </authorList>
    </citation>
    <scope>NUCLEOTIDE SEQUENCE [LARGE SCALE GENOMIC DNA]</scope>
    <source>
        <strain evidence="3">cv. Shandingzi</strain>
        <tissue evidence="2">Leaves</tissue>
    </source>
</reference>
<evidence type="ECO:0008006" key="4">
    <source>
        <dbReference type="Google" id="ProtNLM"/>
    </source>
</evidence>
<sequence length="234" mass="26572">MTHSVCITLVALSGRKPQAYCERYNNNYGEDSGVKDSILTECVDNNLEMIPPNFKQMILGYAATRIVFCELWHQANCANAQEKFMRIKHAYNTLLSSKSRGKYDSNFGSDYSYSSSQRNQSKKSQDEEFYGFEDFFKDIQEEFKNWEASASSQGKPKSLWEELGEIGEEFVEFLEKELNITDPEDGANNNDEGSSGKQRTENVGQDKAVKESSIEDNIDEIEATLAQLKKELGL</sequence>
<name>A0A540KPG1_MALBA</name>
<dbReference type="AlphaFoldDB" id="A0A540KPG1"/>
<gene>
    <name evidence="2" type="ORF">C1H46_038376</name>
</gene>
<dbReference type="InterPro" id="IPR036869">
    <property type="entry name" value="J_dom_sf"/>
</dbReference>
<protein>
    <recommendedName>
        <fullName evidence="4">J domain-containing protein</fullName>
    </recommendedName>
</protein>
<evidence type="ECO:0000313" key="2">
    <source>
        <dbReference type="EMBL" id="TQD76108.1"/>
    </source>
</evidence>
<dbReference type="STRING" id="106549.A0A540KPG1"/>
<dbReference type="Gene3D" id="1.10.287.110">
    <property type="entry name" value="DnaJ domain"/>
    <property type="match status" value="1"/>
</dbReference>
<feature type="region of interest" description="Disordered" evidence="1">
    <location>
        <begin position="179"/>
        <end position="216"/>
    </location>
</feature>
<evidence type="ECO:0000313" key="3">
    <source>
        <dbReference type="Proteomes" id="UP000315295"/>
    </source>
</evidence>
<organism evidence="2 3">
    <name type="scientific">Malus baccata</name>
    <name type="common">Siberian crab apple</name>
    <name type="synonym">Pyrus baccata</name>
    <dbReference type="NCBI Taxonomy" id="106549"/>
    <lineage>
        <taxon>Eukaryota</taxon>
        <taxon>Viridiplantae</taxon>
        <taxon>Streptophyta</taxon>
        <taxon>Embryophyta</taxon>
        <taxon>Tracheophyta</taxon>
        <taxon>Spermatophyta</taxon>
        <taxon>Magnoliopsida</taxon>
        <taxon>eudicotyledons</taxon>
        <taxon>Gunneridae</taxon>
        <taxon>Pentapetalae</taxon>
        <taxon>rosids</taxon>
        <taxon>fabids</taxon>
        <taxon>Rosales</taxon>
        <taxon>Rosaceae</taxon>
        <taxon>Amygdaloideae</taxon>
        <taxon>Maleae</taxon>
        <taxon>Malus</taxon>
    </lineage>
</organism>
<evidence type="ECO:0000256" key="1">
    <source>
        <dbReference type="SAM" id="MobiDB-lite"/>
    </source>
</evidence>
<accession>A0A540KPG1</accession>
<proteinExistence type="predicted"/>
<dbReference type="Proteomes" id="UP000315295">
    <property type="component" value="Unassembled WGS sequence"/>
</dbReference>
<comment type="caution">
    <text evidence="2">The sequence shown here is derived from an EMBL/GenBank/DDBJ whole genome shotgun (WGS) entry which is preliminary data.</text>
</comment>
<keyword evidence="3" id="KW-1185">Reference proteome</keyword>